<keyword evidence="11" id="KW-0443">Lipid metabolism</keyword>
<dbReference type="InterPro" id="IPR033717">
    <property type="entry name" value="UDPK"/>
</dbReference>
<evidence type="ECO:0000256" key="10">
    <source>
        <dbReference type="ARBA" id="ARBA00022989"/>
    </source>
</evidence>
<comment type="similarity">
    <text evidence="2">Belongs to the bacterial diacylglycerol kinase family.</text>
</comment>
<keyword evidence="8 20" id="KW-0418">Kinase</keyword>
<name>A0A517Z422_9PLAN</name>
<evidence type="ECO:0000256" key="14">
    <source>
        <dbReference type="ARBA" id="ARBA00023264"/>
    </source>
</evidence>
<proteinExistence type="inferred from homology"/>
<feature type="binding site" evidence="17">
    <location>
        <position position="81"/>
    </location>
    <ligand>
        <name>ATP</name>
        <dbReference type="ChEBI" id="CHEBI:30616"/>
    </ligand>
</feature>
<feature type="transmembrane region" description="Helical" evidence="19">
    <location>
        <begin position="101"/>
        <end position="127"/>
    </location>
</feature>
<evidence type="ECO:0000256" key="3">
    <source>
        <dbReference type="ARBA" id="ARBA00022475"/>
    </source>
</evidence>
<dbReference type="PANTHER" id="PTHR34299:SF1">
    <property type="entry name" value="DIACYLGLYCEROL KINASE"/>
    <property type="match status" value="1"/>
</dbReference>
<evidence type="ECO:0000256" key="9">
    <source>
        <dbReference type="ARBA" id="ARBA00022840"/>
    </source>
</evidence>
<evidence type="ECO:0000256" key="18">
    <source>
        <dbReference type="PIRSR" id="PIRSR600829-4"/>
    </source>
</evidence>
<keyword evidence="7 17" id="KW-0547">Nucleotide-binding</keyword>
<evidence type="ECO:0000256" key="17">
    <source>
        <dbReference type="PIRSR" id="PIRSR600829-3"/>
    </source>
</evidence>
<feature type="transmembrane region" description="Helical" evidence="19">
    <location>
        <begin position="38"/>
        <end position="55"/>
    </location>
</feature>
<evidence type="ECO:0000256" key="4">
    <source>
        <dbReference type="ARBA" id="ARBA00022516"/>
    </source>
</evidence>
<dbReference type="GO" id="GO:0008654">
    <property type="term" value="P:phospholipid biosynthetic process"/>
    <property type="evidence" value="ECO:0007669"/>
    <property type="project" value="UniProtKB-KW"/>
</dbReference>
<keyword evidence="5 20" id="KW-0808">Transferase</keyword>
<dbReference type="EMBL" id="CP036275">
    <property type="protein sequence ID" value="QDU37229.1"/>
    <property type="molecule type" value="Genomic_DNA"/>
</dbReference>
<feature type="transmembrane region" description="Helical" evidence="19">
    <location>
        <begin position="61"/>
        <end position="80"/>
    </location>
</feature>
<dbReference type="Proteomes" id="UP000320496">
    <property type="component" value="Chromosome"/>
</dbReference>
<evidence type="ECO:0000256" key="16">
    <source>
        <dbReference type="PIRSR" id="PIRSR600829-2"/>
    </source>
</evidence>
<feature type="binding site" evidence="16">
    <location>
        <position position="74"/>
    </location>
    <ligand>
        <name>substrate</name>
    </ligand>
</feature>
<keyword evidence="3" id="KW-1003">Cell membrane</keyword>
<evidence type="ECO:0000256" key="6">
    <source>
        <dbReference type="ARBA" id="ARBA00022692"/>
    </source>
</evidence>
<evidence type="ECO:0000256" key="13">
    <source>
        <dbReference type="ARBA" id="ARBA00023209"/>
    </source>
</evidence>
<dbReference type="GO" id="GO:0005524">
    <property type="term" value="F:ATP binding"/>
    <property type="evidence" value="ECO:0007669"/>
    <property type="project" value="UniProtKB-KW"/>
</dbReference>
<evidence type="ECO:0000256" key="1">
    <source>
        <dbReference type="ARBA" id="ARBA00004651"/>
    </source>
</evidence>
<evidence type="ECO:0000256" key="2">
    <source>
        <dbReference type="ARBA" id="ARBA00005967"/>
    </source>
</evidence>
<feature type="binding site" evidence="18">
    <location>
        <position position="81"/>
    </location>
    <ligand>
        <name>a divalent metal cation</name>
        <dbReference type="ChEBI" id="CHEBI:60240"/>
    </ligand>
</feature>
<dbReference type="Gene3D" id="1.10.287.3610">
    <property type="match status" value="1"/>
</dbReference>
<keyword evidence="13" id="KW-0594">Phospholipid biosynthesis</keyword>
<evidence type="ECO:0000256" key="19">
    <source>
        <dbReference type="SAM" id="Phobius"/>
    </source>
</evidence>
<keyword evidence="9 17" id="KW-0067">ATP-binding</keyword>
<keyword evidence="18" id="KW-0479">Metal-binding</keyword>
<dbReference type="PANTHER" id="PTHR34299">
    <property type="entry name" value="DIACYLGLYCEROL KINASE"/>
    <property type="match status" value="1"/>
</dbReference>
<gene>
    <name evidence="20" type="primary">dgkA</name>
    <name evidence="20" type="ORF">Mal4_15390</name>
</gene>
<evidence type="ECO:0000256" key="12">
    <source>
        <dbReference type="ARBA" id="ARBA00023136"/>
    </source>
</evidence>
<evidence type="ECO:0000313" key="21">
    <source>
        <dbReference type="Proteomes" id="UP000320496"/>
    </source>
</evidence>
<comment type="subcellular location">
    <subcellularLocation>
        <location evidence="1">Cell membrane</location>
        <topology evidence="1">Multi-pass membrane protein</topology>
    </subcellularLocation>
</comment>
<keyword evidence="14" id="KW-1208">Phospholipid metabolism</keyword>
<dbReference type="KEGG" id="mri:Mal4_15390"/>
<evidence type="ECO:0000256" key="7">
    <source>
        <dbReference type="ARBA" id="ARBA00022741"/>
    </source>
</evidence>
<evidence type="ECO:0000256" key="15">
    <source>
        <dbReference type="PIRSR" id="PIRSR600829-1"/>
    </source>
</evidence>
<sequence length="134" mass="14127">MSDVADSPRQWRSTLGQAFRAALAGLAYAVATQRNFRIHLVAAAIVCGLGIWLRIDSADWAILALAIGLVWTAEMFNTAIETAVDLASPEYHRLAKIAKDCSAGGVLTAAVTAVIVGLIVLGPPLWIRLLGTSG</sequence>
<dbReference type="InterPro" id="IPR000829">
    <property type="entry name" value="DAGK"/>
</dbReference>
<keyword evidence="21" id="KW-1185">Reference proteome</keyword>
<keyword evidence="12 19" id="KW-0472">Membrane</keyword>
<dbReference type="InterPro" id="IPR036945">
    <property type="entry name" value="DAGK_sf"/>
</dbReference>
<feature type="binding site" evidence="17">
    <location>
        <begin position="90"/>
        <end position="92"/>
    </location>
    <ligand>
        <name>ATP</name>
        <dbReference type="ChEBI" id="CHEBI:30616"/>
    </ligand>
</feature>
<keyword evidence="10 19" id="KW-1133">Transmembrane helix</keyword>
<dbReference type="GO" id="GO:0005886">
    <property type="term" value="C:plasma membrane"/>
    <property type="evidence" value="ECO:0007669"/>
    <property type="project" value="UniProtKB-SubCell"/>
</dbReference>
<comment type="cofactor">
    <cofactor evidence="18">
        <name>Mg(2+)</name>
        <dbReference type="ChEBI" id="CHEBI:18420"/>
    </cofactor>
    <text evidence="18">Mn(2+), Zn(2+), Cd(2+) and Co(2+) support activity to lesser extents.</text>
</comment>
<dbReference type="GO" id="GO:0046872">
    <property type="term" value="F:metal ion binding"/>
    <property type="evidence" value="ECO:0007669"/>
    <property type="project" value="UniProtKB-KW"/>
</dbReference>
<organism evidence="20 21">
    <name type="scientific">Maioricimonas rarisocia</name>
    <dbReference type="NCBI Taxonomy" id="2528026"/>
    <lineage>
        <taxon>Bacteria</taxon>
        <taxon>Pseudomonadati</taxon>
        <taxon>Planctomycetota</taxon>
        <taxon>Planctomycetia</taxon>
        <taxon>Planctomycetales</taxon>
        <taxon>Planctomycetaceae</taxon>
        <taxon>Maioricimonas</taxon>
    </lineage>
</organism>
<evidence type="ECO:0000256" key="8">
    <source>
        <dbReference type="ARBA" id="ARBA00022777"/>
    </source>
</evidence>
<evidence type="ECO:0000313" key="20">
    <source>
        <dbReference type="EMBL" id="QDU37229.1"/>
    </source>
</evidence>
<keyword evidence="4" id="KW-0444">Lipid biosynthesis</keyword>
<keyword evidence="18" id="KW-0460">Magnesium</keyword>
<accession>A0A517Z422</accession>
<keyword evidence="6 19" id="KW-0812">Transmembrane</keyword>
<feature type="binding site" evidence="17">
    <location>
        <begin position="99"/>
        <end position="100"/>
    </location>
    <ligand>
        <name>ATP</name>
        <dbReference type="ChEBI" id="CHEBI:30616"/>
    </ligand>
</feature>
<evidence type="ECO:0000256" key="11">
    <source>
        <dbReference type="ARBA" id="ARBA00023098"/>
    </source>
</evidence>
<reference evidence="20 21" key="1">
    <citation type="submission" date="2019-02" db="EMBL/GenBank/DDBJ databases">
        <title>Deep-cultivation of Planctomycetes and their phenomic and genomic characterization uncovers novel biology.</title>
        <authorList>
            <person name="Wiegand S."/>
            <person name="Jogler M."/>
            <person name="Boedeker C."/>
            <person name="Pinto D."/>
            <person name="Vollmers J."/>
            <person name="Rivas-Marin E."/>
            <person name="Kohn T."/>
            <person name="Peeters S.H."/>
            <person name="Heuer A."/>
            <person name="Rast P."/>
            <person name="Oberbeckmann S."/>
            <person name="Bunk B."/>
            <person name="Jeske O."/>
            <person name="Meyerdierks A."/>
            <person name="Storesund J.E."/>
            <person name="Kallscheuer N."/>
            <person name="Luecker S."/>
            <person name="Lage O.M."/>
            <person name="Pohl T."/>
            <person name="Merkel B.J."/>
            <person name="Hornburger P."/>
            <person name="Mueller R.-W."/>
            <person name="Bruemmer F."/>
            <person name="Labrenz M."/>
            <person name="Spormann A.M."/>
            <person name="Op den Camp H."/>
            <person name="Overmann J."/>
            <person name="Amann R."/>
            <person name="Jetten M.S.M."/>
            <person name="Mascher T."/>
            <person name="Medema M.H."/>
            <person name="Devos D.P."/>
            <person name="Kaster A.-K."/>
            <person name="Ovreas L."/>
            <person name="Rohde M."/>
            <person name="Galperin M.Y."/>
            <person name="Jogler C."/>
        </authorList>
    </citation>
    <scope>NUCLEOTIDE SEQUENCE [LARGE SCALE GENOMIC DNA]</scope>
    <source>
        <strain evidence="20 21">Mal4</strain>
    </source>
</reference>
<dbReference type="Pfam" id="PF01219">
    <property type="entry name" value="DAGK_prokar"/>
    <property type="match status" value="1"/>
</dbReference>
<evidence type="ECO:0000256" key="5">
    <source>
        <dbReference type="ARBA" id="ARBA00022679"/>
    </source>
</evidence>
<dbReference type="CDD" id="cd14265">
    <property type="entry name" value="UDPK_IM_like"/>
    <property type="match status" value="1"/>
</dbReference>
<dbReference type="AlphaFoldDB" id="A0A517Z422"/>
<protein>
    <submittedName>
        <fullName evidence="20">Undecaprenol kinase</fullName>
        <ecNumber evidence="20">2.7.1.66</ecNumber>
    </submittedName>
</protein>
<dbReference type="EC" id="2.7.1.66" evidence="20"/>
<feature type="active site" description="Proton acceptor" evidence="15">
    <location>
        <position position="74"/>
    </location>
</feature>
<dbReference type="GO" id="GO:0036433">
    <property type="term" value="F:di-trans, poly-cis-undecaprenol kinase activity"/>
    <property type="evidence" value="ECO:0007669"/>
    <property type="project" value="UniProtKB-EC"/>
</dbReference>